<organism evidence="1 2">
    <name type="scientific">Novacetimonas hansenii ATCC 23769</name>
    <dbReference type="NCBI Taxonomy" id="714995"/>
    <lineage>
        <taxon>Bacteria</taxon>
        <taxon>Pseudomonadati</taxon>
        <taxon>Pseudomonadota</taxon>
        <taxon>Alphaproteobacteria</taxon>
        <taxon>Acetobacterales</taxon>
        <taxon>Acetobacteraceae</taxon>
        <taxon>Novacetimonas</taxon>
    </lineage>
</organism>
<gene>
    <name evidence="1" type="ORF">GXY_00309</name>
</gene>
<dbReference type="Proteomes" id="UP000006468">
    <property type="component" value="Chromosome"/>
</dbReference>
<name>D5QAC7_NOVHA</name>
<dbReference type="EMBL" id="ADTV01000002">
    <property type="protein sequence ID" value="EFG85979.1"/>
    <property type="molecule type" value="Genomic_DNA"/>
</dbReference>
<evidence type="ECO:0000313" key="1">
    <source>
        <dbReference type="EMBL" id="EFG85979.1"/>
    </source>
</evidence>
<reference evidence="1 2" key="1">
    <citation type="journal article" date="2010" name="J. Bacteriol.">
        <title>Genome sequence of a cellulose-producing bacterium, Gluconacetobacter hansenii ATCC 23769.</title>
        <authorList>
            <person name="Iyer P.R."/>
            <person name="Geib S.M."/>
            <person name="Catchmark J."/>
            <person name="Kao T.H."/>
            <person name="Tien M."/>
        </authorList>
    </citation>
    <scope>NUCLEOTIDE SEQUENCE [LARGE SCALE GENOMIC DNA]</scope>
    <source>
        <strain evidence="1 2">ATCC 23769</strain>
    </source>
</reference>
<sequence>MIGFQEIFKKMTLFLKLFGESFTKKLIIFQ</sequence>
<proteinExistence type="predicted"/>
<comment type="caution">
    <text evidence="1">The sequence shown here is derived from an EMBL/GenBank/DDBJ whole genome shotgun (WGS) entry which is preliminary data.</text>
</comment>
<protein>
    <submittedName>
        <fullName evidence="1">Uncharacterized protein</fullName>
    </submittedName>
</protein>
<dbReference type="HOGENOM" id="CLU_3404068_0_0_5"/>
<evidence type="ECO:0000313" key="2">
    <source>
        <dbReference type="Proteomes" id="UP000006468"/>
    </source>
</evidence>
<accession>D5QAC7</accession>
<dbReference type="AlphaFoldDB" id="D5QAC7"/>